<keyword evidence="2" id="KW-0812">Transmembrane</keyword>
<keyword evidence="2" id="KW-1133">Transmembrane helix</keyword>
<name>G8U1B3_SULAD</name>
<keyword evidence="2" id="KW-0472">Membrane</keyword>
<dbReference type="PATRIC" id="fig|679936.5.peg.2006"/>
<evidence type="ECO:0000256" key="1">
    <source>
        <dbReference type="SAM" id="MobiDB-lite"/>
    </source>
</evidence>
<dbReference type="Gene3D" id="2.40.420.20">
    <property type="match status" value="1"/>
</dbReference>
<evidence type="ECO:0000313" key="4">
    <source>
        <dbReference type="EMBL" id="AEW05433.1"/>
    </source>
</evidence>
<evidence type="ECO:0000256" key="2">
    <source>
        <dbReference type="SAM" id="Phobius"/>
    </source>
</evidence>
<proteinExistence type="predicted"/>
<dbReference type="GO" id="GO:0015562">
    <property type="term" value="F:efflux transmembrane transporter activity"/>
    <property type="evidence" value="ECO:0007669"/>
    <property type="project" value="TreeGrafter"/>
</dbReference>
<feature type="compositionally biased region" description="Gly residues" evidence="1">
    <location>
        <begin position="128"/>
        <end position="141"/>
    </location>
</feature>
<dbReference type="AlphaFoldDB" id="G8U1B3"/>
<dbReference type="InterPro" id="IPR058636">
    <property type="entry name" value="Beta-barrel_YknX"/>
</dbReference>
<reference evidence="4 5" key="2">
    <citation type="journal article" date="2012" name="Stand. Genomic Sci.">
        <title>Complete genome sequence of the moderately thermophilic mineral-sulfide-oxidizing firmicute Sulfobacillus acidophilus type strain (NAL(T)).</title>
        <authorList>
            <person name="Anderson I."/>
            <person name="Chertkov O."/>
            <person name="Chen A."/>
            <person name="Saunders E."/>
            <person name="Lapidus A."/>
            <person name="Nolan M."/>
            <person name="Lucas S."/>
            <person name="Hammon N."/>
            <person name="Deshpande S."/>
            <person name="Cheng J.F."/>
            <person name="Han C."/>
            <person name="Tapia R."/>
            <person name="Goodwin L.A."/>
            <person name="Pitluck S."/>
            <person name="Liolios K."/>
            <person name="Pagani I."/>
            <person name="Ivanova N."/>
            <person name="Mikhailova N."/>
            <person name="Pati A."/>
            <person name="Palaniappan K."/>
            <person name="Land M."/>
            <person name="Pan C."/>
            <person name="Rohde M."/>
            <person name="Pukall R."/>
            <person name="Goker M."/>
            <person name="Detter J.C."/>
            <person name="Woyke T."/>
            <person name="Bristow J."/>
            <person name="Eisen J.A."/>
            <person name="Markowitz V."/>
            <person name="Hugenholtz P."/>
            <person name="Kyrpides N.C."/>
            <person name="Klenk H.P."/>
            <person name="Mavromatis K."/>
        </authorList>
    </citation>
    <scope>NUCLEOTIDE SEQUENCE [LARGE SCALE GENOMIC DNA]</scope>
    <source>
        <strain evidence="5">ATCC 700253 / DSM 10332 / NAL</strain>
    </source>
</reference>
<dbReference type="KEGG" id="sap:Sulac_1941"/>
<dbReference type="STRING" id="679936.Sulac_1941"/>
<dbReference type="HOGENOM" id="CLU_882565_0_0_9"/>
<evidence type="ECO:0000259" key="3">
    <source>
        <dbReference type="Pfam" id="PF25990"/>
    </source>
</evidence>
<dbReference type="PANTHER" id="PTHR30469:SF33">
    <property type="entry name" value="SLR1207 PROTEIN"/>
    <property type="match status" value="1"/>
</dbReference>
<dbReference type="Proteomes" id="UP000005439">
    <property type="component" value="Chromosome"/>
</dbReference>
<dbReference type="Gene3D" id="2.40.30.170">
    <property type="match status" value="1"/>
</dbReference>
<dbReference type="PANTHER" id="PTHR30469">
    <property type="entry name" value="MULTIDRUG RESISTANCE PROTEIN MDTA"/>
    <property type="match status" value="1"/>
</dbReference>
<accession>G8U1B3</accession>
<gene>
    <name evidence="4" type="ordered locus">Sulac_1941</name>
</gene>
<dbReference type="EMBL" id="CP003179">
    <property type="protein sequence ID" value="AEW05433.1"/>
    <property type="molecule type" value="Genomic_DNA"/>
</dbReference>
<reference evidence="5" key="1">
    <citation type="submission" date="2011-12" db="EMBL/GenBank/DDBJ databases">
        <title>The complete genome of chromosome of Sulfobacillus acidophilus DSM 10332.</title>
        <authorList>
            <person name="Lucas S."/>
            <person name="Han J."/>
            <person name="Lapidus A."/>
            <person name="Bruce D."/>
            <person name="Goodwin L."/>
            <person name="Pitluck S."/>
            <person name="Peters L."/>
            <person name="Kyrpides N."/>
            <person name="Mavromatis K."/>
            <person name="Ivanova N."/>
            <person name="Mikhailova N."/>
            <person name="Chertkov O."/>
            <person name="Saunders E."/>
            <person name="Detter J.C."/>
            <person name="Tapia R."/>
            <person name="Han C."/>
            <person name="Land M."/>
            <person name="Hauser L."/>
            <person name="Markowitz V."/>
            <person name="Cheng J.-F."/>
            <person name="Hugenholtz P."/>
            <person name="Woyke T."/>
            <person name="Wu D."/>
            <person name="Pukall R."/>
            <person name="Gehrich-Schroeter G."/>
            <person name="Schneider S."/>
            <person name="Klenk H.-P."/>
            <person name="Eisen J.A."/>
        </authorList>
    </citation>
    <scope>NUCLEOTIDE SEQUENCE [LARGE SCALE GENOMIC DNA]</scope>
    <source>
        <strain evidence="5">ATCC 700253 / DSM 10332 / NAL</strain>
    </source>
</reference>
<feature type="transmembrane region" description="Helical" evidence="2">
    <location>
        <begin position="12"/>
        <end position="30"/>
    </location>
</feature>
<sequence>MRNRTISPVTRIVGVGAVGLSLGFGLYALGSVQAASLSGVPVSRGTVVKTVYLAGTVTSPEEVSVSYTGRPTVVTNLAVHVGQTVSAGTVLATLANGQTLTSPMNGTVVASSLAVGQLLPNSASTSTSGGGGGRFGRGNFGGQTVSTTATAQSITIANPQDIEVTANASELDIPAIQTGQSVTLIFPGEPDLRYTGTVSAVSRSPVAGSASGVVSYPVTIHLNTTHQPLPYLGMSAAVAIQAQKETGLVVPIDAVHAKGTGWVVTRPGGTQVPVTLGLVGINHVVVTRGLTPGEMILAPSNSTGQHAVTVMWRITPGSFSSGG</sequence>
<organism evidence="4 5">
    <name type="scientific">Sulfobacillus acidophilus (strain ATCC 700253 / DSM 10332 / NAL)</name>
    <dbReference type="NCBI Taxonomy" id="679936"/>
    <lineage>
        <taxon>Bacteria</taxon>
        <taxon>Bacillati</taxon>
        <taxon>Bacillota</taxon>
        <taxon>Clostridia</taxon>
        <taxon>Eubacteriales</taxon>
        <taxon>Clostridiales Family XVII. Incertae Sedis</taxon>
        <taxon>Sulfobacillus</taxon>
    </lineage>
</organism>
<protein>
    <recommendedName>
        <fullName evidence="3">YknX-like beta-barrel domain-containing protein</fullName>
    </recommendedName>
</protein>
<feature type="region of interest" description="Disordered" evidence="1">
    <location>
        <begin position="122"/>
        <end position="142"/>
    </location>
</feature>
<dbReference type="Pfam" id="PF25990">
    <property type="entry name" value="Beta-barrel_YknX"/>
    <property type="match status" value="1"/>
</dbReference>
<keyword evidence="5" id="KW-1185">Reference proteome</keyword>
<feature type="domain" description="YknX-like beta-barrel" evidence="3">
    <location>
        <begin position="163"/>
        <end position="229"/>
    </location>
</feature>
<dbReference type="GO" id="GO:1990281">
    <property type="term" value="C:efflux pump complex"/>
    <property type="evidence" value="ECO:0007669"/>
    <property type="project" value="TreeGrafter"/>
</dbReference>
<evidence type="ECO:0000313" key="5">
    <source>
        <dbReference type="Proteomes" id="UP000005439"/>
    </source>
</evidence>
<dbReference type="Gene3D" id="2.40.50.100">
    <property type="match status" value="1"/>
</dbReference>